<keyword evidence="3" id="KW-1185">Reference proteome</keyword>
<accession>A0A7W4H5D7</accession>
<feature type="region of interest" description="Disordered" evidence="1">
    <location>
        <begin position="278"/>
        <end position="302"/>
    </location>
</feature>
<dbReference type="Proteomes" id="UP000581189">
    <property type="component" value="Unassembled WGS sequence"/>
</dbReference>
<feature type="region of interest" description="Disordered" evidence="1">
    <location>
        <begin position="188"/>
        <end position="229"/>
    </location>
</feature>
<dbReference type="AlphaFoldDB" id="A0A7W4H5D7"/>
<feature type="region of interest" description="Disordered" evidence="1">
    <location>
        <begin position="347"/>
        <end position="418"/>
    </location>
</feature>
<feature type="compositionally biased region" description="Basic and acidic residues" evidence="1">
    <location>
        <begin position="204"/>
        <end position="223"/>
    </location>
</feature>
<proteinExistence type="predicted"/>
<feature type="compositionally biased region" description="Polar residues" evidence="1">
    <location>
        <begin position="358"/>
        <end position="373"/>
    </location>
</feature>
<sequence>MSKATTKSKEELERQAAYEEALIELAAGIALGAVPFLGQAVDAYDTIESAVHLYNADTPAHTEDAQFDLLLAIVGWVPGPGDGVKKSLRIVNKDPERFAPVLFDLLRFVLAECGIKTSPEELLSDIFNASALRSELDEIIAGVKGSSAFQSLPRLLQSAVLTVLATSRDQMPMMVGIVEKRLNKWKRMQRNSSASATGSSNPAEQKKPAGKDRNVAAEGKDGGRGTAAQKADNATLGQQALPDLSNEGLGVSGEHIADYICAYKLGWGKDWDGHDKGVEGRWQKGKPSATKLGKLSKGGSPKTPHVLYKLTDGANGTGIDAIWRADPDQNDNKLFAIVEAKASKNEDAPKFLRKPNTTRKPSITSKLGTSGITDASELLEPREEESTAGKSPEKKKSKASGKTGGAGKTADSTSTSKKSRILVQMSRDWIRNNLKSLNNRVLRDSILSSYSRHLFYTPLYHPSQSPSKHAEARLKNHSEKSHSDHQAFHYGEEEIRIAVNKRKTALAKKYGEQPTLQLEKASV</sequence>
<reference evidence="2 3" key="1">
    <citation type="submission" date="2020-08" db="EMBL/GenBank/DDBJ databases">
        <authorList>
            <person name="Kim C.M."/>
        </authorList>
    </citation>
    <scope>NUCLEOTIDE SEQUENCE [LARGE SCALE GENOMIC DNA]</scope>
    <source>
        <strain evidence="2 3">SR9</strain>
    </source>
</reference>
<evidence type="ECO:0000256" key="1">
    <source>
        <dbReference type="SAM" id="MobiDB-lite"/>
    </source>
</evidence>
<organism evidence="2 3">
    <name type="scientific">Aquipseudomonas guryensis</name>
    <dbReference type="NCBI Taxonomy" id="2759165"/>
    <lineage>
        <taxon>Bacteria</taxon>
        <taxon>Pseudomonadati</taxon>
        <taxon>Pseudomonadota</taxon>
        <taxon>Gammaproteobacteria</taxon>
        <taxon>Pseudomonadales</taxon>
        <taxon>Pseudomonadaceae</taxon>
        <taxon>Aquipseudomonas</taxon>
    </lineage>
</organism>
<feature type="compositionally biased region" description="Polar residues" evidence="1">
    <location>
        <begin position="190"/>
        <end position="203"/>
    </location>
</feature>
<gene>
    <name evidence="2" type="ORF">H3H45_19455</name>
</gene>
<evidence type="ECO:0000313" key="3">
    <source>
        <dbReference type="Proteomes" id="UP000581189"/>
    </source>
</evidence>
<feature type="region of interest" description="Disordered" evidence="1">
    <location>
        <begin position="462"/>
        <end position="489"/>
    </location>
</feature>
<feature type="compositionally biased region" description="Basic and acidic residues" evidence="1">
    <location>
        <begin position="468"/>
        <end position="489"/>
    </location>
</feature>
<name>A0A7W4H5D7_9GAMM</name>
<comment type="caution">
    <text evidence="2">The sequence shown here is derived from an EMBL/GenBank/DDBJ whole genome shotgun (WGS) entry which is preliminary data.</text>
</comment>
<protein>
    <submittedName>
        <fullName evidence="2">Uncharacterized protein</fullName>
    </submittedName>
</protein>
<evidence type="ECO:0000313" key="2">
    <source>
        <dbReference type="EMBL" id="MBB1521424.1"/>
    </source>
</evidence>
<dbReference type="InterPro" id="IPR049802">
    <property type="entry name" value="RhsC-like_FIX"/>
</dbReference>
<feature type="compositionally biased region" description="Low complexity" evidence="1">
    <location>
        <begin position="290"/>
        <end position="302"/>
    </location>
</feature>
<dbReference type="CDD" id="cd20746">
    <property type="entry name" value="FIX_Ntox15_NUC_DUF4112_RhsA-like"/>
    <property type="match status" value="1"/>
</dbReference>
<feature type="compositionally biased region" description="Basic and acidic residues" evidence="1">
    <location>
        <begin position="379"/>
        <end position="394"/>
    </location>
</feature>
<dbReference type="RefSeq" id="WP_182835356.1">
    <property type="nucleotide sequence ID" value="NZ_JACJFN010000006.1"/>
</dbReference>
<dbReference type="EMBL" id="JACJFN010000006">
    <property type="protein sequence ID" value="MBB1521424.1"/>
    <property type="molecule type" value="Genomic_DNA"/>
</dbReference>